<comment type="caution">
    <text evidence="7">The sequence shown here is derived from an EMBL/GenBank/DDBJ whole genome shotgun (WGS) entry which is preliminary data.</text>
</comment>
<dbReference type="Proteomes" id="UP001232973">
    <property type="component" value="Unassembled WGS sequence"/>
</dbReference>
<reference evidence="7 8" key="1">
    <citation type="submission" date="2023-07" db="EMBL/GenBank/DDBJ databases">
        <title>Genomic Encyclopedia of Type Strains, Phase IV (KMG-IV): sequencing the most valuable type-strain genomes for metagenomic binning, comparative biology and taxonomic classification.</title>
        <authorList>
            <person name="Goeker M."/>
        </authorList>
    </citation>
    <scope>NUCLEOTIDE SEQUENCE [LARGE SCALE GENOMIC DNA]</scope>
    <source>
        <strain evidence="7 8">DSM 4006</strain>
    </source>
</reference>
<dbReference type="PROSITE" id="PS50983">
    <property type="entry name" value="FE_B12_PBP"/>
    <property type="match status" value="1"/>
</dbReference>
<evidence type="ECO:0000256" key="4">
    <source>
        <dbReference type="ARBA" id="ARBA00022729"/>
    </source>
</evidence>
<evidence type="ECO:0000313" key="8">
    <source>
        <dbReference type="Proteomes" id="UP001232973"/>
    </source>
</evidence>
<feature type="signal peptide" evidence="5">
    <location>
        <begin position="1"/>
        <end position="22"/>
    </location>
</feature>
<evidence type="ECO:0000259" key="6">
    <source>
        <dbReference type="PROSITE" id="PS50983"/>
    </source>
</evidence>
<sequence length="324" mass="35007">MKLKRKSWLVTGVMLVFMAAVTACGTGPASDTAQGNQTAADSAVRRPLTMTDGMGHKVKVPANPQRIWAPALEDPIVALGDADRLVGQYSSGNVVDGYLQKWLKGKPHIDLTGNGLDPETVLSMNPDLIILFAAGLAENGKYAQYSRIAPTYVFNVKSGSQAAWRQELLTLGTMLHQSDRAKQLLANYDKKVAAAKQKLKYTVGDKTVAIIEPSGKQLFLIGPGTFAGQEVYGDLGLKAPKLAKGWGTLSFEALPNLQADYIFVVVGNDSTSELQQLTSSPVWKNLPAVKARHVYQVSYGNWINNGVIANEVTIDDVLKHIAKD</sequence>
<comment type="subcellular location">
    <subcellularLocation>
        <location evidence="1">Cell envelope</location>
    </subcellularLocation>
</comment>
<dbReference type="PANTHER" id="PTHR30532">
    <property type="entry name" value="IRON III DICITRATE-BINDING PERIPLASMIC PROTEIN"/>
    <property type="match status" value="1"/>
</dbReference>
<evidence type="ECO:0000256" key="2">
    <source>
        <dbReference type="ARBA" id="ARBA00008814"/>
    </source>
</evidence>
<evidence type="ECO:0000256" key="1">
    <source>
        <dbReference type="ARBA" id="ARBA00004196"/>
    </source>
</evidence>
<dbReference type="EMBL" id="JAUSTP010000002">
    <property type="protein sequence ID" value="MDQ0188754.1"/>
    <property type="molecule type" value="Genomic_DNA"/>
</dbReference>
<dbReference type="RefSeq" id="WP_274455266.1">
    <property type="nucleotide sequence ID" value="NZ_CP067097.1"/>
</dbReference>
<dbReference type="InterPro" id="IPR002491">
    <property type="entry name" value="ABC_transptr_periplasmic_BD"/>
</dbReference>
<name>A0ABT9XEN3_9BACL</name>
<protein>
    <submittedName>
        <fullName evidence="7">Iron complex transport system substrate-binding protein</fullName>
    </submittedName>
</protein>
<feature type="domain" description="Fe/B12 periplasmic-binding" evidence="6">
    <location>
        <begin position="64"/>
        <end position="324"/>
    </location>
</feature>
<dbReference type="PANTHER" id="PTHR30532:SF1">
    <property type="entry name" value="IRON(3+)-HYDROXAMATE-BINDING PROTEIN FHUD"/>
    <property type="match status" value="1"/>
</dbReference>
<organism evidence="7 8">
    <name type="scientific">Alicyclobacillus cycloheptanicus</name>
    <dbReference type="NCBI Taxonomy" id="1457"/>
    <lineage>
        <taxon>Bacteria</taxon>
        <taxon>Bacillati</taxon>
        <taxon>Bacillota</taxon>
        <taxon>Bacilli</taxon>
        <taxon>Bacillales</taxon>
        <taxon>Alicyclobacillaceae</taxon>
        <taxon>Alicyclobacillus</taxon>
    </lineage>
</organism>
<dbReference type="Pfam" id="PF01497">
    <property type="entry name" value="Peripla_BP_2"/>
    <property type="match status" value="1"/>
</dbReference>
<comment type="similarity">
    <text evidence="2">Belongs to the bacterial solute-binding protein 8 family.</text>
</comment>
<keyword evidence="8" id="KW-1185">Reference proteome</keyword>
<gene>
    <name evidence="7" type="ORF">J2S03_000566</name>
</gene>
<feature type="chain" id="PRO_5047296645" evidence="5">
    <location>
        <begin position="23"/>
        <end position="324"/>
    </location>
</feature>
<evidence type="ECO:0000256" key="3">
    <source>
        <dbReference type="ARBA" id="ARBA00022448"/>
    </source>
</evidence>
<accession>A0ABT9XEN3</accession>
<dbReference type="SUPFAM" id="SSF53807">
    <property type="entry name" value="Helical backbone' metal receptor"/>
    <property type="match status" value="1"/>
</dbReference>
<dbReference type="InterPro" id="IPR051313">
    <property type="entry name" value="Bact_iron-sidero_bind"/>
</dbReference>
<keyword evidence="4 5" id="KW-0732">Signal</keyword>
<evidence type="ECO:0000313" key="7">
    <source>
        <dbReference type="EMBL" id="MDQ0188754.1"/>
    </source>
</evidence>
<dbReference type="PROSITE" id="PS51257">
    <property type="entry name" value="PROKAR_LIPOPROTEIN"/>
    <property type="match status" value="1"/>
</dbReference>
<proteinExistence type="inferred from homology"/>
<keyword evidence="3" id="KW-0813">Transport</keyword>
<dbReference type="Gene3D" id="3.40.50.1980">
    <property type="entry name" value="Nitrogenase molybdenum iron protein domain"/>
    <property type="match status" value="2"/>
</dbReference>
<evidence type="ECO:0000256" key="5">
    <source>
        <dbReference type="SAM" id="SignalP"/>
    </source>
</evidence>